<dbReference type="OrthoDB" id="9796712at2"/>
<feature type="modified residue" description="N6-lipoyllysine" evidence="3 4">
    <location>
        <position position="59"/>
    </location>
</feature>
<dbReference type="PANTHER" id="PTHR11715:SF3">
    <property type="entry name" value="GLYCINE CLEAVAGE SYSTEM H PROTEIN-RELATED"/>
    <property type="match status" value="1"/>
</dbReference>
<dbReference type="InterPro" id="IPR002930">
    <property type="entry name" value="GCV_H"/>
</dbReference>
<evidence type="ECO:0000313" key="7">
    <source>
        <dbReference type="Proteomes" id="UP000057609"/>
    </source>
</evidence>
<gene>
    <name evidence="3" type="primary">gcvH</name>
    <name evidence="6" type="ORF">GPICK_14395</name>
</gene>
<dbReference type="InterPro" id="IPR003016">
    <property type="entry name" value="2-oxoA_DH_lipoyl-BS"/>
</dbReference>
<dbReference type="InterPro" id="IPR017453">
    <property type="entry name" value="GCV_H_sub"/>
</dbReference>
<reference evidence="6 7" key="1">
    <citation type="journal article" date="2015" name="Genome Announc.">
        <title>Complete Genome of Geobacter pickeringii G13T, a Metal-Reducing Isolate from Sedimentary Kaolin Deposits.</title>
        <authorList>
            <person name="Badalamenti J.P."/>
            <person name="Bond D.R."/>
        </authorList>
    </citation>
    <scope>NUCLEOTIDE SEQUENCE [LARGE SCALE GENOMIC DNA]</scope>
    <source>
        <strain evidence="6 7">G13</strain>
    </source>
</reference>
<dbReference type="InterPro" id="IPR011053">
    <property type="entry name" value="Single_hybrid_motif"/>
</dbReference>
<dbReference type="STRING" id="345632.GPICK_14395"/>
<keyword evidence="7" id="KW-1185">Reference proteome</keyword>
<dbReference type="SUPFAM" id="SSF51230">
    <property type="entry name" value="Single hybrid motif"/>
    <property type="match status" value="1"/>
</dbReference>
<dbReference type="CDD" id="cd06848">
    <property type="entry name" value="GCS_H"/>
    <property type="match status" value="1"/>
</dbReference>
<dbReference type="KEGG" id="gpi:GPICK_14395"/>
<accession>A0A0B5BJZ9</accession>
<evidence type="ECO:0000256" key="3">
    <source>
        <dbReference type="HAMAP-Rule" id="MF_00272"/>
    </source>
</evidence>
<comment type="subunit">
    <text evidence="3">The glycine cleavage system is composed of four proteins: P, T, L and H.</text>
</comment>
<evidence type="ECO:0000256" key="4">
    <source>
        <dbReference type="PIRSR" id="PIRSR617453-50"/>
    </source>
</evidence>
<dbReference type="NCBIfam" id="TIGR00527">
    <property type="entry name" value="gcvH"/>
    <property type="match status" value="1"/>
</dbReference>
<dbReference type="EMBL" id="CP009788">
    <property type="protein sequence ID" value="AJE04386.1"/>
    <property type="molecule type" value="Genomic_DNA"/>
</dbReference>
<dbReference type="GO" id="GO:0005960">
    <property type="term" value="C:glycine cleavage complex"/>
    <property type="evidence" value="ECO:0007669"/>
    <property type="project" value="InterPro"/>
</dbReference>
<dbReference type="HOGENOM" id="CLU_097408_2_0_7"/>
<dbReference type="InterPro" id="IPR033753">
    <property type="entry name" value="GCV_H/Fam206"/>
</dbReference>
<sequence length="124" mass="13632">METYFTKEHEWVKVKEGVAAVGISEYAAHQLGDVTFVELPAVGKSVKQFEVLAAIESVKAASDIYAPVSGTVTQVNDALNDRPEIVNEAAEDAGWIAWIEMADPAELQKLMTRAQYDDYLKGLE</sequence>
<dbReference type="Pfam" id="PF01597">
    <property type="entry name" value="GCV_H"/>
    <property type="match status" value="1"/>
</dbReference>
<dbReference type="GO" id="GO:0005829">
    <property type="term" value="C:cytosol"/>
    <property type="evidence" value="ECO:0007669"/>
    <property type="project" value="TreeGrafter"/>
</dbReference>
<protein>
    <recommendedName>
        <fullName evidence="3">Glycine cleavage system H protein</fullName>
    </recommendedName>
</protein>
<dbReference type="HAMAP" id="MF_00272">
    <property type="entry name" value="GcvH"/>
    <property type="match status" value="1"/>
</dbReference>
<dbReference type="Gene3D" id="2.40.50.100">
    <property type="match status" value="1"/>
</dbReference>
<comment type="function">
    <text evidence="3">The glycine cleavage system catalyzes the degradation of glycine. The H protein shuttles the methylamine group of glycine from the P protein to the T protein.</text>
</comment>
<dbReference type="RefSeq" id="WP_039744337.1">
    <property type="nucleotide sequence ID" value="NZ_CP009788.1"/>
</dbReference>
<name>A0A0B5BJZ9_9BACT</name>
<comment type="cofactor">
    <cofactor evidence="3">
        <name>(R)-lipoate</name>
        <dbReference type="ChEBI" id="CHEBI:83088"/>
    </cofactor>
    <text evidence="3">Binds 1 lipoyl cofactor covalently.</text>
</comment>
<feature type="domain" description="Lipoyl-binding" evidence="5">
    <location>
        <begin position="18"/>
        <end position="100"/>
    </location>
</feature>
<proteinExistence type="inferred from homology"/>
<keyword evidence="2 3" id="KW-0450">Lipoyl</keyword>
<dbReference type="GO" id="GO:0019464">
    <property type="term" value="P:glycine decarboxylation via glycine cleavage system"/>
    <property type="evidence" value="ECO:0007669"/>
    <property type="project" value="UniProtKB-UniRule"/>
</dbReference>
<comment type="similarity">
    <text evidence="1 3">Belongs to the GcvH family.</text>
</comment>
<evidence type="ECO:0000256" key="1">
    <source>
        <dbReference type="ARBA" id="ARBA00009249"/>
    </source>
</evidence>
<organism evidence="6 7">
    <name type="scientific">Geobacter pickeringii</name>
    <dbReference type="NCBI Taxonomy" id="345632"/>
    <lineage>
        <taxon>Bacteria</taxon>
        <taxon>Pseudomonadati</taxon>
        <taxon>Thermodesulfobacteriota</taxon>
        <taxon>Desulfuromonadia</taxon>
        <taxon>Geobacterales</taxon>
        <taxon>Geobacteraceae</taxon>
        <taxon>Geobacter</taxon>
    </lineage>
</organism>
<evidence type="ECO:0000259" key="5">
    <source>
        <dbReference type="PROSITE" id="PS50968"/>
    </source>
</evidence>
<dbReference type="GO" id="GO:0009249">
    <property type="term" value="P:protein lipoylation"/>
    <property type="evidence" value="ECO:0007669"/>
    <property type="project" value="TreeGrafter"/>
</dbReference>
<dbReference type="PROSITE" id="PS50968">
    <property type="entry name" value="BIOTINYL_LIPOYL"/>
    <property type="match status" value="1"/>
</dbReference>
<dbReference type="Proteomes" id="UP000057609">
    <property type="component" value="Chromosome"/>
</dbReference>
<dbReference type="PROSITE" id="PS00189">
    <property type="entry name" value="LIPOYL"/>
    <property type="match status" value="1"/>
</dbReference>
<evidence type="ECO:0000256" key="2">
    <source>
        <dbReference type="ARBA" id="ARBA00022823"/>
    </source>
</evidence>
<dbReference type="PANTHER" id="PTHR11715">
    <property type="entry name" value="GLYCINE CLEAVAGE SYSTEM H PROTEIN"/>
    <property type="match status" value="1"/>
</dbReference>
<dbReference type="AlphaFoldDB" id="A0A0B5BJZ9"/>
<dbReference type="NCBIfam" id="NF002270">
    <property type="entry name" value="PRK01202.1"/>
    <property type="match status" value="1"/>
</dbReference>
<dbReference type="InterPro" id="IPR000089">
    <property type="entry name" value="Biotin_lipoyl"/>
</dbReference>
<evidence type="ECO:0000313" key="6">
    <source>
        <dbReference type="EMBL" id="AJE04386.1"/>
    </source>
</evidence>